<evidence type="ECO:0000313" key="1">
    <source>
        <dbReference type="EMBL" id="DAE07395.1"/>
    </source>
</evidence>
<sequence>MIALAVDLAERQLLEGTASSQVITHYLKLGSTKERIEKEILEKQKELITAKTEALNSQKRSEELYEKAVRAFAVYSGNASKRAEEDDEDIF</sequence>
<organism evidence="1">
    <name type="scientific">Siphoviridae sp. ct8M020</name>
    <dbReference type="NCBI Taxonomy" id="2825362"/>
    <lineage>
        <taxon>Viruses</taxon>
        <taxon>Duplodnaviria</taxon>
        <taxon>Heunggongvirae</taxon>
        <taxon>Uroviricota</taxon>
        <taxon>Caudoviricetes</taxon>
    </lineage>
</organism>
<name>A0A8S5PLQ0_9CAUD</name>
<reference evidence="1" key="1">
    <citation type="journal article" date="2021" name="Proc. Natl. Acad. Sci. U.S.A.">
        <title>A Catalog of Tens of Thousands of Viruses from Human Metagenomes Reveals Hidden Associations with Chronic Diseases.</title>
        <authorList>
            <person name="Tisza M.J."/>
            <person name="Buck C.B."/>
        </authorList>
    </citation>
    <scope>NUCLEOTIDE SEQUENCE</scope>
    <source>
        <strain evidence="1">Ct8M020</strain>
    </source>
</reference>
<accession>A0A8S5PLQ0</accession>
<protein>
    <submittedName>
        <fullName evidence="1">Uncharacterized protein</fullName>
    </submittedName>
</protein>
<proteinExistence type="predicted"/>
<dbReference type="EMBL" id="BK015449">
    <property type="protein sequence ID" value="DAE07395.1"/>
    <property type="molecule type" value="Genomic_DNA"/>
</dbReference>